<dbReference type="SUPFAM" id="SSF48452">
    <property type="entry name" value="TPR-like"/>
    <property type="match status" value="1"/>
</dbReference>
<sequence length="719" mass="78920">MLEQRRMSWRRLAELAGYTPGWLSKIKNGAPPSAELAQRVDQVLEAGGRLAALVPSAGPVRAARLPAPAATFVGREALLDRVTEVLARPGMPGTPRLVAIDGPPGVGKTALALRLAREIAPHHPDGQLYVDLRGHAPDGRPRVAEDVLEDFLTALGIDLVPAGLEPRAALFRSVLADRQVLVVLDNAADSPQLLPLLPASASCAVVVTSRHRLGGLPIGGDQRVSVGPMAESESIALLERAIGAERATTEPHAVRALAQRCGHLPLALRIAGERVVLHPHLPVGDLADALACEERRLDALTTDDPAPLRAVFSWSYRDLGPDEARMFRLAGLHAGAHVSTGAAAALAGLPRRDARRLLDRLTKAHLLEGLDGDRYRMHDLLRAYAAEQAVLEDPPHVRTLAVRRVVDWYLRNTYAANHTLAPQRTDPPLADSEFDVEVIDFRYETALRWCETELENIALATRMALDAGENVAAWKLPVGCFNFLYLRKRWPRWVATHEIGLLGARRAGDRFGEAWVLNNLAIAHRELRDFDESRTCYLEALAIRRDINDRVGEAWTLTGIGFLDMELTAVDDAAEYFRQSLEIFHDTAGNRDGEAISLANVGDVHRASRRYEMALESLRAGLEVFRGLAAHWGEGYTLVKLGDTYRELEQPANALACFHLALEATRKSADRWGEGDTLYKRGQVLLDLGHTDQANESLAQALGIFEELGDPRAAYLRER</sequence>
<dbReference type="InterPro" id="IPR019734">
    <property type="entry name" value="TPR_rpt"/>
</dbReference>
<organism evidence="2 3">
    <name type="scientific">Actinophytocola xinjiangensis</name>
    <dbReference type="NCBI Taxonomy" id="485602"/>
    <lineage>
        <taxon>Bacteria</taxon>
        <taxon>Bacillati</taxon>
        <taxon>Actinomycetota</taxon>
        <taxon>Actinomycetes</taxon>
        <taxon>Pseudonocardiales</taxon>
        <taxon>Pseudonocardiaceae</taxon>
    </lineage>
</organism>
<dbReference type="InterPro" id="IPR003593">
    <property type="entry name" value="AAA+_ATPase"/>
</dbReference>
<dbReference type="EMBL" id="MSIF01000010">
    <property type="protein sequence ID" value="OLF09194.1"/>
    <property type="molecule type" value="Genomic_DNA"/>
</dbReference>
<dbReference type="SMART" id="SM00028">
    <property type="entry name" value="TPR"/>
    <property type="match status" value="5"/>
</dbReference>
<dbReference type="PANTHER" id="PTHR47691:SF3">
    <property type="entry name" value="HTH-TYPE TRANSCRIPTIONAL REGULATOR RV0890C-RELATED"/>
    <property type="match status" value="1"/>
</dbReference>
<name>A0A7Z1AWS4_9PSEU</name>
<dbReference type="Pfam" id="PF13191">
    <property type="entry name" value="AAA_16"/>
    <property type="match status" value="1"/>
</dbReference>
<dbReference type="PANTHER" id="PTHR47691">
    <property type="entry name" value="REGULATOR-RELATED"/>
    <property type="match status" value="1"/>
</dbReference>
<dbReference type="InterPro" id="IPR001387">
    <property type="entry name" value="Cro/C1-type_HTH"/>
</dbReference>
<evidence type="ECO:0000313" key="3">
    <source>
        <dbReference type="Proteomes" id="UP000185696"/>
    </source>
</evidence>
<evidence type="ECO:0000313" key="2">
    <source>
        <dbReference type="EMBL" id="OLF09194.1"/>
    </source>
</evidence>
<dbReference type="PRINTS" id="PR00364">
    <property type="entry name" value="DISEASERSIST"/>
</dbReference>
<accession>A0A7Z1AWS4</accession>
<dbReference type="GO" id="GO:0043531">
    <property type="term" value="F:ADP binding"/>
    <property type="evidence" value="ECO:0007669"/>
    <property type="project" value="InterPro"/>
</dbReference>
<proteinExistence type="predicted"/>
<dbReference type="Pfam" id="PF13424">
    <property type="entry name" value="TPR_12"/>
    <property type="match status" value="2"/>
</dbReference>
<dbReference type="InterPro" id="IPR011990">
    <property type="entry name" value="TPR-like_helical_dom_sf"/>
</dbReference>
<dbReference type="AlphaFoldDB" id="A0A7Z1AWS4"/>
<dbReference type="CDD" id="cd00093">
    <property type="entry name" value="HTH_XRE"/>
    <property type="match status" value="1"/>
</dbReference>
<dbReference type="Gene3D" id="1.25.40.10">
    <property type="entry name" value="Tetratricopeptide repeat domain"/>
    <property type="match status" value="1"/>
</dbReference>
<dbReference type="Proteomes" id="UP000185696">
    <property type="component" value="Unassembled WGS sequence"/>
</dbReference>
<dbReference type="InterPro" id="IPR041664">
    <property type="entry name" value="AAA_16"/>
</dbReference>
<dbReference type="Gene3D" id="3.40.50.300">
    <property type="entry name" value="P-loop containing nucleotide triphosphate hydrolases"/>
    <property type="match status" value="1"/>
</dbReference>
<gene>
    <name evidence="2" type="ORF">BLA60_20875</name>
</gene>
<keyword evidence="3" id="KW-1185">Reference proteome</keyword>
<comment type="caution">
    <text evidence="2">The sequence shown here is derived from an EMBL/GenBank/DDBJ whole genome shotgun (WGS) entry which is preliminary data.</text>
</comment>
<feature type="domain" description="AAA+ ATPase" evidence="1">
    <location>
        <begin position="94"/>
        <end position="230"/>
    </location>
</feature>
<protein>
    <recommendedName>
        <fullName evidence="1">AAA+ ATPase domain-containing protein</fullName>
    </recommendedName>
</protein>
<evidence type="ECO:0000259" key="1">
    <source>
        <dbReference type="SMART" id="SM00382"/>
    </source>
</evidence>
<dbReference type="InterPro" id="IPR027417">
    <property type="entry name" value="P-loop_NTPase"/>
</dbReference>
<dbReference type="SUPFAM" id="SSF52540">
    <property type="entry name" value="P-loop containing nucleoside triphosphate hydrolases"/>
    <property type="match status" value="1"/>
</dbReference>
<reference evidence="2 3" key="1">
    <citation type="submission" date="2016-12" db="EMBL/GenBank/DDBJ databases">
        <title>The draft genome sequence of Actinophytocola xinjiangensis.</title>
        <authorList>
            <person name="Wang W."/>
            <person name="Yuan L."/>
        </authorList>
    </citation>
    <scope>NUCLEOTIDE SEQUENCE [LARGE SCALE GENOMIC DNA]</scope>
    <source>
        <strain evidence="2 3">CGMCC 4.4663</strain>
    </source>
</reference>
<dbReference type="SMART" id="SM00382">
    <property type="entry name" value="AAA"/>
    <property type="match status" value="1"/>
</dbReference>